<dbReference type="EMBL" id="JABWDY010040308">
    <property type="protein sequence ID" value="KAF5178235.1"/>
    <property type="molecule type" value="Genomic_DNA"/>
</dbReference>
<protein>
    <submittedName>
        <fullName evidence="1">Uncharacterized protein</fullName>
    </submittedName>
</protein>
<gene>
    <name evidence="1" type="ORF">FRX31_032172</name>
</gene>
<sequence>MEGQSTCTEVDHRPPTSKIHVLARGSESTTNIMNVTSFIPKTDGCFEQRQDSSDKVYLASHITIMKYCTTED</sequence>
<evidence type="ECO:0000313" key="1">
    <source>
        <dbReference type="EMBL" id="KAF5178235.1"/>
    </source>
</evidence>
<reference evidence="1 2" key="1">
    <citation type="submission" date="2020-06" db="EMBL/GenBank/DDBJ databases">
        <title>Transcriptomic and genomic resources for Thalictrum thalictroides and T. hernandezii: Facilitating candidate gene discovery in an emerging model plant lineage.</title>
        <authorList>
            <person name="Arias T."/>
            <person name="Riano-Pachon D.M."/>
            <person name="Di Stilio V.S."/>
        </authorList>
    </citation>
    <scope>NUCLEOTIDE SEQUENCE [LARGE SCALE GENOMIC DNA]</scope>
    <source>
        <strain evidence="2">cv. WT478/WT964</strain>
        <tissue evidence="1">Leaves</tissue>
    </source>
</reference>
<proteinExistence type="predicted"/>
<dbReference type="AlphaFoldDB" id="A0A7J6V241"/>
<name>A0A7J6V241_THATH</name>
<accession>A0A7J6V241</accession>
<keyword evidence="2" id="KW-1185">Reference proteome</keyword>
<comment type="caution">
    <text evidence="1">The sequence shown here is derived from an EMBL/GenBank/DDBJ whole genome shotgun (WGS) entry which is preliminary data.</text>
</comment>
<organism evidence="1 2">
    <name type="scientific">Thalictrum thalictroides</name>
    <name type="common">Rue-anemone</name>
    <name type="synonym">Anemone thalictroides</name>
    <dbReference type="NCBI Taxonomy" id="46969"/>
    <lineage>
        <taxon>Eukaryota</taxon>
        <taxon>Viridiplantae</taxon>
        <taxon>Streptophyta</taxon>
        <taxon>Embryophyta</taxon>
        <taxon>Tracheophyta</taxon>
        <taxon>Spermatophyta</taxon>
        <taxon>Magnoliopsida</taxon>
        <taxon>Ranunculales</taxon>
        <taxon>Ranunculaceae</taxon>
        <taxon>Thalictroideae</taxon>
        <taxon>Thalictrum</taxon>
    </lineage>
</organism>
<evidence type="ECO:0000313" key="2">
    <source>
        <dbReference type="Proteomes" id="UP000554482"/>
    </source>
</evidence>
<dbReference type="Proteomes" id="UP000554482">
    <property type="component" value="Unassembled WGS sequence"/>
</dbReference>